<dbReference type="InterPro" id="IPR036390">
    <property type="entry name" value="WH_DNA-bd_sf"/>
</dbReference>
<evidence type="ECO:0000256" key="2">
    <source>
        <dbReference type="ARBA" id="ARBA00023125"/>
    </source>
</evidence>
<dbReference type="Pfam" id="PF00392">
    <property type="entry name" value="GntR"/>
    <property type="match status" value="1"/>
</dbReference>
<dbReference type="PROSITE" id="PS50949">
    <property type="entry name" value="HTH_GNTR"/>
    <property type="match status" value="1"/>
</dbReference>
<dbReference type="InterPro" id="IPR000524">
    <property type="entry name" value="Tscrpt_reg_HTH_GntR"/>
</dbReference>
<dbReference type="Proteomes" id="UP000254060">
    <property type="component" value="Unassembled WGS sequence"/>
</dbReference>
<dbReference type="SMART" id="SM00345">
    <property type="entry name" value="HTH_GNTR"/>
    <property type="match status" value="1"/>
</dbReference>
<evidence type="ECO:0000313" key="5">
    <source>
        <dbReference type="EMBL" id="STO09052.1"/>
    </source>
</evidence>
<gene>
    <name evidence="5" type="primary">mngR_2</name>
    <name evidence="5" type="ORF">NCTC13163_02447</name>
</gene>
<dbReference type="PANTHER" id="PTHR38445">
    <property type="entry name" value="HTH-TYPE TRANSCRIPTIONAL REPRESSOR YTRA"/>
    <property type="match status" value="1"/>
</dbReference>
<dbReference type="EMBL" id="UGGP01000001">
    <property type="protein sequence ID" value="STO09052.1"/>
    <property type="molecule type" value="Genomic_DNA"/>
</dbReference>
<proteinExistence type="predicted"/>
<dbReference type="GO" id="GO:0003700">
    <property type="term" value="F:DNA-binding transcription factor activity"/>
    <property type="evidence" value="ECO:0007669"/>
    <property type="project" value="InterPro"/>
</dbReference>
<evidence type="ECO:0000256" key="3">
    <source>
        <dbReference type="ARBA" id="ARBA00023163"/>
    </source>
</evidence>
<dbReference type="SUPFAM" id="SSF46785">
    <property type="entry name" value="Winged helix' DNA-binding domain"/>
    <property type="match status" value="1"/>
</dbReference>
<organism evidence="5 6">
    <name type="scientific">Exiguobacterium aurantiacum</name>
    <dbReference type="NCBI Taxonomy" id="33987"/>
    <lineage>
        <taxon>Bacteria</taxon>
        <taxon>Bacillati</taxon>
        <taxon>Bacillota</taxon>
        <taxon>Bacilli</taxon>
        <taxon>Bacillales</taxon>
        <taxon>Bacillales Family XII. Incertae Sedis</taxon>
        <taxon>Exiguobacterium</taxon>
    </lineage>
</organism>
<reference evidence="5 6" key="1">
    <citation type="submission" date="2018-06" db="EMBL/GenBank/DDBJ databases">
        <authorList>
            <consortium name="Pathogen Informatics"/>
            <person name="Doyle S."/>
        </authorList>
    </citation>
    <scope>NUCLEOTIDE SEQUENCE [LARGE SCALE GENOMIC DNA]</scope>
    <source>
        <strain evidence="5 6">NCTC13163</strain>
    </source>
</reference>
<dbReference type="InterPro" id="IPR036388">
    <property type="entry name" value="WH-like_DNA-bd_sf"/>
</dbReference>
<protein>
    <submittedName>
        <fullName evidence="5">Transcriptional regulatory protein PtsJ</fullName>
    </submittedName>
</protein>
<dbReference type="STRING" id="1397694.GCA_000702585_02933"/>
<keyword evidence="3" id="KW-0804">Transcription</keyword>
<accession>A0A377FW30</accession>
<dbReference type="CDD" id="cd07377">
    <property type="entry name" value="WHTH_GntR"/>
    <property type="match status" value="1"/>
</dbReference>
<sequence>MIIQFNTRAPVYIQVVDYFKKKMALGELQAGEEMPSRRELATELKINPNTVQKAFKEMEEQQLITTERNRPSRVTTDEHVLTRIRTELVDEAIAVFVESIQELDVTMDELVDKIKQQYEEGNLDDRSTGS</sequence>
<name>A0A377FW30_9BACL</name>
<evidence type="ECO:0000259" key="4">
    <source>
        <dbReference type="PROSITE" id="PS50949"/>
    </source>
</evidence>
<dbReference type="GO" id="GO:0003677">
    <property type="term" value="F:DNA binding"/>
    <property type="evidence" value="ECO:0007669"/>
    <property type="project" value="UniProtKB-KW"/>
</dbReference>
<evidence type="ECO:0000256" key="1">
    <source>
        <dbReference type="ARBA" id="ARBA00023015"/>
    </source>
</evidence>
<dbReference type="AlphaFoldDB" id="A0A377FW30"/>
<dbReference type="PANTHER" id="PTHR38445:SF9">
    <property type="entry name" value="HTH-TYPE TRANSCRIPTIONAL REPRESSOR YTRA"/>
    <property type="match status" value="1"/>
</dbReference>
<keyword evidence="1" id="KW-0805">Transcription regulation</keyword>
<evidence type="ECO:0000313" key="6">
    <source>
        <dbReference type="Proteomes" id="UP000254060"/>
    </source>
</evidence>
<dbReference type="Gene3D" id="1.10.10.10">
    <property type="entry name" value="Winged helix-like DNA-binding domain superfamily/Winged helix DNA-binding domain"/>
    <property type="match status" value="1"/>
</dbReference>
<dbReference type="OrthoDB" id="362473at2"/>
<dbReference type="RefSeq" id="WP_024371657.1">
    <property type="nucleotide sequence ID" value="NZ_UGGP01000001.1"/>
</dbReference>
<keyword evidence="2" id="KW-0238">DNA-binding</keyword>
<feature type="domain" description="HTH gntR-type" evidence="4">
    <location>
        <begin position="9"/>
        <end position="77"/>
    </location>
</feature>